<dbReference type="Pfam" id="PF04925">
    <property type="entry name" value="SHQ1"/>
    <property type="match status" value="1"/>
</dbReference>
<evidence type="ECO:0000259" key="4">
    <source>
        <dbReference type="Pfam" id="PF04925"/>
    </source>
</evidence>
<dbReference type="OrthoDB" id="73639at2759"/>
<feature type="region of interest" description="Disordered" evidence="3">
    <location>
        <begin position="155"/>
        <end position="196"/>
    </location>
</feature>
<evidence type="ECO:0000256" key="1">
    <source>
        <dbReference type="ARBA" id="ARBA00005607"/>
    </source>
</evidence>
<protein>
    <recommendedName>
        <fullName evidence="2">Protein SHQ1 homolog</fullName>
    </recommendedName>
</protein>
<sequence length="326" mass="37452">MFAFSYNKRTTFGENTVESAWTISKLSSTLSWFERFTSLEEVLDACVRRSLSYPLYRYWELSCKVLQDVKDIFKLGRRKILKCLLEILMLFNESEPRYLLNELYITDYCIWLQKVKERKIESLAKKLLETEIRKESIGWDLKELETAAILVYNEEKDHTADSESSSSEYSTEDDDEETESNDSTDGDSTEVEEEMIQQNAIKCSEKASLCEGELEHGEKGTVYQTLRVLNTKQANLSVRKNETDSENEKFHEVEVLPSLFPKQQFGGKDLVEIIGGDEDDNNTVFAVEAEKSGINRTINEGEKEIVLTGETGEQDLSCKISRLVIK</sequence>
<dbReference type="AlphaFoldDB" id="A0A7D9HXM6"/>
<dbReference type="PANTHER" id="PTHR12967">
    <property type="entry name" value="PROTEIN SHQ1 HOMOLOG"/>
    <property type="match status" value="1"/>
</dbReference>
<comment type="similarity">
    <text evidence="1">Belongs to the SHQ1 family.</text>
</comment>
<reference evidence="5" key="1">
    <citation type="submission" date="2020-04" db="EMBL/GenBank/DDBJ databases">
        <authorList>
            <person name="Alioto T."/>
            <person name="Alioto T."/>
            <person name="Gomez Garrido J."/>
        </authorList>
    </citation>
    <scope>NUCLEOTIDE SEQUENCE</scope>
    <source>
        <strain evidence="5">A484AB</strain>
    </source>
</reference>
<evidence type="ECO:0000256" key="2">
    <source>
        <dbReference type="ARBA" id="ARBA00013750"/>
    </source>
</evidence>
<dbReference type="EMBL" id="CACRXK020002128">
    <property type="protein sequence ID" value="CAB3992811.1"/>
    <property type="molecule type" value="Genomic_DNA"/>
</dbReference>
<feature type="domain" description="Shq1 C-terminal" evidence="4">
    <location>
        <begin position="1"/>
        <end position="141"/>
    </location>
</feature>
<gene>
    <name evidence="5" type="ORF">PACLA_8A087330</name>
</gene>
<dbReference type="PANTHER" id="PTHR12967:SF0">
    <property type="entry name" value="PROTEIN SHQ1 HOMOLOG"/>
    <property type="match status" value="1"/>
</dbReference>
<dbReference type="GO" id="GO:0000493">
    <property type="term" value="P:box H/ACA snoRNP assembly"/>
    <property type="evidence" value="ECO:0007669"/>
    <property type="project" value="InterPro"/>
</dbReference>
<dbReference type="Proteomes" id="UP001152795">
    <property type="component" value="Unassembled WGS sequence"/>
</dbReference>
<comment type="caution">
    <text evidence="5">The sequence shown here is derived from an EMBL/GenBank/DDBJ whole genome shotgun (WGS) entry which is preliminary data.</text>
</comment>
<keyword evidence="6" id="KW-1185">Reference proteome</keyword>
<feature type="compositionally biased region" description="Acidic residues" evidence="3">
    <location>
        <begin position="170"/>
        <end position="195"/>
    </location>
</feature>
<organism evidence="5 6">
    <name type="scientific">Paramuricea clavata</name>
    <name type="common">Red gorgonian</name>
    <name type="synonym">Violescent sea-whip</name>
    <dbReference type="NCBI Taxonomy" id="317549"/>
    <lineage>
        <taxon>Eukaryota</taxon>
        <taxon>Metazoa</taxon>
        <taxon>Cnidaria</taxon>
        <taxon>Anthozoa</taxon>
        <taxon>Octocorallia</taxon>
        <taxon>Malacalcyonacea</taxon>
        <taxon>Plexauridae</taxon>
        <taxon>Paramuricea</taxon>
    </lineage>
</organism>
<evidence type="ECO:0000256" key="3">
    <source>
        <dbReference type="SAM" id="MobiDB-lite"/>
    </source>
</evidence>
<dbReference type="GO" id="GO:0005737">
    <property type="term" value="C:cytoplasm"/>
    <property type="evidence" value="ECO:0007669"/>
    <property type="project" value="TreeGrafter"/>
</dbReference>
<name>A0A7D9HXM6_PARCT</name>
<dbReference type="InterPro" id="IPR039742">
    <property type="entry name" value="Shq1"/>
</dbReference>
<dbReference type="GO" id="GO:0005654">
    <property type="term" value="C:nucleoplasm"/>
    <property type="evidence" value="ECO:0007669"/>
    <property type="project" value="TreeGrafter"/>
</dbReference>
<dbReference type="GO" id="GO:0051082">
    <property type="term" value="F:unfolded protein binding"/>
    <property type="evidence" value="ECO:0007669"/>
    <property type="project" value="TreeGrafter"/>
</dbReference>
<accession>A0A7D9HXM6</accession>
<evidence type="ECO:0000313" key="6">
    <source>
        <dbReference type="Proteomes" id="UP001152795"/>
    </source>
</evidence>
<proteinExistence type="inferred from homology"/>
<evidence type="ECO:0000313" key="5">
    <source>
        <dbReference type="EMBL" id="CAB3992811.1"/>
    </source>
</evidence>
<dbReference type="InterPro" id="IPR007009">
    <property type="entry name" value="Shq1_C"/>
</dbReference>